<dbReference type="Gene3D" id="2.30.38.10">
    <property type="entry name" value="Luciferase, Domain 3"/>
    <property type="match status" value="1"/>
</dbReference>
<keyword evidence="3 7" id="KW-0812">Transmembrane</keyword>
<dbReference type="Gene3D" id="1.20.1250.20">
    <property type="entry name" value="MFS general substrate transporter like domains"/>
    <property type="match status" value="1"/>
</dbReference>
<dbReference type="InterPro" id="IPR011701">
    <property type="entry name" value="MFS"/>
</dbReference>
<feature type="transmembrane region" description="Helical" evidence="7">
    <location>
        <begin position="1652"/>
        <end position="1669"/>
    </location>
</feature>
<dbReference type="CDD" id="cd05930">
    <property type="entry name" value="A_NRPS"/>
    <property type="match status" value="1"/>
</dbReference>
<dbReference type="FunFam" id="3.40.50.12780:FF:000012">
    <property type="entry name" value="Non-ribosomal peptide synthetase"/>
    <property type="match status" value="1"/>
</dbReference>
<evidence type="ECO:0000259" key="9">
    <source>
        <dbReference type="PROSITE" id="PS50850"/>
    </source>
</evidence>
<dbReference type="InterPro" id="IPR010071">
    <property type="entry name" value="AA_adenyl_dom"/>
</dbReference>
<evidence type="ECO:0000256" key="3">
    <source>
        <dbReference type="ARBA" id="ARBA00022692"/>
    </source>
</evidence>
<dbReference type="InterPro" id="IPR029058">
    <property type="entry name" value="AB_hydrolase_fold"/>
</dbReference>
<dbReference type="OrthoDB" id="2472181at2"/>
<dbReference type="InterPro" id="IPR045851">
    <property type="entry name" value="AMP-bd_C_sf"/>
</dbReference>
<keyword evidence="2" id="KW-0597">Phosphoprotein</keyword>
<keyword evidence="5 7" id="KW-0472">Membrane</keyword>
<dbReference type="RefSeq" id="WP_121771292.1">
    <property type="nucleotide sequence ID" value="NZ_RAWM01000112.1"/>
</dbReference>
<evidence type="ECO:0000256" key="2">
    <source>
        <dbReference type="ARBA" id="ARBA00022553"/>
    </source>
</evidence>
<keyword evidence="1" id="KW-0596">Phosphopantetheine</keyword>
<dbReference type="FunFam" id="3.30.300.30:FF:000010">
    <property type="entry name" value="Enterobactin synthetase component F"/>
    <property type="match status" value="1"/>
</dbReference>
<feature type="region of interest" description="Disordered" evidence="6">
    <location>
        <begin position="1350"/>
        <end position="1370"/>
    </location>
</feature>
<dbReference type="FunFam" id="3.40.50.980:FF:000001">
    <property type="entry name" value="Non-ribosomal peptide synthetase"/>
    <property type="match status" value="1"/>
</dbReference>
<dbReference type="FunFam" id="2.30.38.10:FF:000001">
    <property type="entry name" value="Non-ribosomal peptide synthetase PvdI"/>
    <property type="match status" value="1"/>
</dbReference>
<feature type="domain" description="Major facilitator superfamily (MFS) profile" evidence="9">
    <location>
        <begin position="1379"/>
        <end position="1788"/>
    </location>
</feature>
<dbReference type="SMART" id="SM00823">
    <property type="entry name" value="PKS_PP"/>
    <property type="match status" value="1"/>
</dbReference>
<proteinExistence type="predicted"/>
<feature type="transmembrane region" description="Helical" evidence="7">
    <location>
        <begin position="1412"/>
        <end position="1433"/>
    </location>
</feature>
<dbReference type="InterPro" id="IPR020845">
    <property type="entry name" value="AMP-binding_CS"/>
</dbReference>
<dbReference type="GO" id="GO:0005829">
    <property type="term" value="C:cytosol"/>
    <property type="evidence" value="ECO:0007669"/>
    <property type="project" value="TreeGrafter"/>
</dbReference>
<feature type="transmembrane region" description="Helical" evidence="7">
    <location>
        <begin position="1445"/>
        <end position="1466"/>
    </location>
</feature>
<dbReference type="Gene3D" id="3.30.559.10">
    <property type="entry name" value="Chloramphenicol acetyltransferase-like domain"/>
    <property type="match status" value="1"/>
</dbReference>
<dbReference type="Gene3D" id="3.40.50.980">
    <property type="match status" value="2"/>
</dbReference>
<dbReference type="SUPFAM" id="SSF53474">
    <property type="entry name" value="alpha/beta-Hydrolases"/>
    <property type="match status" value="1"/>
</dbReference>
<dbReference type="PROSITE" id="PS50075">
    <property type="entry name" value="CARRIER"/>
    <property type="match status" value="1"/>
</dbReference>
<dbReference type="CDD" id="cd06173">
    <property type="entry name" value="MFS_MefA_like"/>
    <property type="match status" value="1"/>
</dbReference>
<dbReference type="InterPro" id="IPR020846">
    <property type="entry name" value="MFS_dom"/>
</dbReference>
<evidence type="ECO:0000256" key="5">
    <source>
        <dbReference type="ARBA" id="ARBA00023136"/>
    </source>
</evidence>
<dbReference type="Pfam" id="PF00975">
    <property type="entry name" value="Thioesterase"/>
    <property type="match status" value="1"/>
</dbReference>
<dbReference type="InterPro" id="IPR001242">
    <property type="entry name" value="Condensation_dom"/>
</dbReference>
<evidence type="ECO:0000256" key="6">
    <source>
        <dbReference type="SAM" id="MobiDB-lite"/>
    </source>
</evidence>
<feature type="transmembrane region" description="Helical" evidence="7">
    <location>
        <begin position="1626"/>
        <end position="1645"/>
    </location>
</feature>
<dbReference type="InterPro" id="IPR023213">
    <property type="entry name" value="CAT-like_dom_sf"/>
</dbReference>
<dbReference type="PANTHER" id="PTHR45527:SF1">
    <property type="entry name" value="FATTY ACID SYNTHASE"/>
    <property type="match status" value="1"/>
</dbReference>
<dbReference type="GO" id="GO:0003824">
    <property type="term" value="F:catalytic activity"/>
    <property type="evidence" value="ECO:0007669"/>
    <property type="project" value="InterPro"/>
</dbReference>
<accession>A0A3A8Q671</accession>
<dbReference type="Pfam" id="PF13193">
    <property type="entry name" value="AMP-binding_C"/>
    <property type="match status" value="1"/>
</dbReference>
<dbReference type="CDD" id="cd19531">
    <property type="entry name" value="LCL_NRPS-like"/>
    <property type="match status" value="1"/>
</dbReference>
<dbReference type="GO" id="GO:0044550">
    <property type="term" value="P:secondary metabolite biosynthetic process"/>
    <property type="evidence" value="ECO:0007669"/>
    <property type="project" value="UniProtKB-ARBA"/>
</dbReference>
<evidence type="ECO:0000256" key="1">
    <source>
        <dbReference type="ARBA" id="ARBA00022450"/>
    </source>
</evidence>
<feature type="transmembrane region" description="Helical" evidence="7">
    <location>
        <begin position="1588"/>
        <end position="1614"/>
    </location>
</feature>
<dbReference type="Pfam" id="PF07690">
    <property type="entry name" value="MFS_1"/>
    <property type="match status" value="1"/>
</dbReference>
<feature type="transmembrane region" description="Helical" evidence="7">
    <location>
        <begin position="1762"/>
        <end position="1784"/>
    </location>
</feature>
<dbReference type="Pfam" id="PF00668">
    <property type="entry name" value="Condensation"/>
    <property type="match status" value="1"/>
</dbReference>
<dbReference type="SUPFAM" id="SSF52777">
    <property type="entry name" value="CoA-dependent acyltransferases"/>
    <property type="match status" value="2"/>
</dbReference>
<feature type="region of interest" description="Disordered" evidence="6">
    <location>
        <begin position="19"/>
        <end position="43"/>
    </location>
</feature>
<evidence type="ECO:0000313" key="10">
    <source>
        <dbReference type="EMBL" id="RKH62450.1"/>
    </source>
</evidence>
<dbReference type="PROSITE" id="PS50850">
    <property type="entry name" value="MFS"/>
    <property type="match status" value="1"/>
</dbReference>
<protein>
    <submittedName>
        <fullName evidence="10">Amino acid adenylation domain-containing protein</fullName>
    </submittedName>
</protein>
<dbReference type="Gene3D" id="3.40.50.1820">
    <property type="entry name" value="alpha/beta hydrolase"/>
    <property type="match status" value="1"/>
</dbReference>
<evidence type="ECO:0000259" key="8">
    <source>
        <dbReference type="PROSITE" id="PS50075"/>
    </source>
</evidence>
<dbReference type="Gene3D" id="3.30.559.30">
    <property type="entry name" value="Nonribosomal peptide synthetase, condensation domain"/>
    <property type="match status" value="1"/>
</dbReference>
<feature type="transmembrane region" description="Helical" evidence="7">
    <location>
        <begin position="1721"/>
        <end position="1742"/>
    </location>
</feature>
<evidence type="ECO:0000313" key="11">
    <source>
        <dbReference type="Proteomes" id="UP000282656"/>
    </source>
</evidence>
<feature type="transmembrane region" description="Helical" evidence="7">
    <location>
        <begin position="1675"/>
        <end position="1700"/>
    </location>
</feature>
<dbReference type="InterPro" id="IPR001031">
    <property type="entry name" value="Thioesterase"/>
</dbReference>
<dbReference type="GO" id="GO:0022857">
    <property type="term" value="F:transmembrane transporter activity"/>
    <property type="evidence" value="ECO:0007669"/>
    <property type="project" value="InterPro"/>
</dbReference>
<dbReference type="SUPFAM" id="SSF103473">
    <property type="entry name" value="MFS general substrate transporter"/>
    <property type="match status" value="1"/>
</dbReference>
<dbReference type="Pfam" id="PF00501">
    <property type="entry name" value="AMP-binding"/>
    <property type="match status" value="1"/>
</dbReference>
<evidence type="ECO:0000256" key="7">
    <source>
        <dbReference type="SAM" id="Phobius"/>
    </source>
</evidence>
<reference evidence="11" key="1">
    <citation type="submission" date="2018-09" db="EMBL/GenBank/DDBJ databases">
        <authorList>
            <person name="Livingstone P.G."/>
            <person name="Whitworth D.E."/>
        </authorList>
    </citation>
    <scope>NUCLEOTIDE SEQUENCE [LARGE SCALE GENOMIC DNA]</scope>
    <source>
        <strain evidence="11">AB047A</strain>
    </source>
</reference>
<dbReference type="InterPro" id="IPR020806">
    <property type="entry name" value="PKS_PP-bd"/>
</dbReference>
<dbReference type="Gene3D" id="1.10.1200.10">
    <property type="entry name" value="ACP-like"/>
    <property type="match status" value="1"/>
</dbReference>
<comment type="caution">
    <text evidence="10">The sequence shown here is derived from an EMBL/GenBank/DDBJ whole genome shotgun (WGS) entry which is preliminary data.</text>
</comment>
<dbReference type="InterPro" id="IPR036259">
    <property type="entry name" value="MFS_trans_sf"/>
</dbReference>
<organism evidence="10 11">
    <name type="scientific">Corallococcus interemptor</name>
    <dbReference type="NCBI Taxonomy" id="2316720"/>
    <lineage>
        <taxon>Bacteria</taxon>
        <taxon>Pseudomonadati</taxon>
        <taxon>Myxococcota</taxon>
        <taxon>Myxococcia</taxon>
        <taxon>Myxococcales</taxon>
        <taxon>Cystobacterineae</taxon>
        <taxon>Myxococcaceae</taxon>
        <taxon>Corallococcus</taxon>
    </lineage>
</organism>
<name>A0A3A8Q671_9BACT</name>
<dbReference type="InterPro" id="IPR009081">
    <property type="entry name" value="PP-bd_ACP"/>
</dbReference>
<dbReference type="InterPro" id="IPR025110">
    <property type="entry name" value="AMP-bd_C"/>
</dbReference>
<keyword evidence="4 7" id="KW-1133">Transmembrane helix</keyword>
<dbReference type="EMBL" id="RAWM01000112">
    <property type="protein sequence ID" value="RKH62450.1"/>
    <property type="molecule type" value="Genomic_DNA"/>
</dbReference>
<dbReference type="SUPFAM" id="SSF56801">
    <property type="entry name" value="Acetyl-CoA synthetase-like"/>
    <property type="match status" value="1"/>
</dbReference>
<evidence type="ECO:0000256" key="4">
    <source>
        <dbReference type="ARBA" id="ARBA00022989"/>
    </source>
</evidence>
<keyword evidence="11" id="KW-1185">Reference proteome</keyword>
<dbReference type="PANTHER" id="PTHR45527">
    <property type="entry name" value="NONRIBOSOMAL PEPTIDE SYNTHETASE"/>
    <property type="match status" value="1"/>
</dbReference>
<feature type="transmembrane region" description="Helical" evidence="7">
    <location>
        <begin position="1380"/>
        <end position="1406"/>
    </location>
</feature>
<dbReference type="NCBIfam" id="TIGR01733">
    <property type="entry name" value="AA-adenyl-dom"/>
    <property type="match status" value="1"/>
</dbReference>
<feature type="transmembrane region" description="Helical" evidence="7">
    <location>
        <begin position="1539"/>
        <end position="1557"/>
    </location>
</feature>
<dbReference type="Pfam" id="PF00550">
    <property type="entry name" value="PP-binding"/>
    <property type="match status" value="1"/>
</dbReference>
<feature type="transmembrane region" description="Helical" evidence="7">
    <location>
        <begin position="1472"/>
        <end position="1491"/>
    </location>
</feature>
<feature type="domain" description="Carrier" evidence="8">
    <location>
        <begin position="1016"/>
        <end position="1087"/>
    </location>
</feature>
<dbReference type="InterPro" id="IPR000873">
    <property type="entry name" value="AMP-dep_synth/lig_dom"/>
</dbReference>
<dbReference type="InterPro" id="IPR036736">
    <property type="entry name" value="ACP-like_sf"/>
</dbReference>
<sequence length="1820" mass="195081">MSDPNPTLDARRALLEKRLKKARAKEASAPVIPRRPPDEDPPISSVQRRLWFLGQWEAGSAAYNIPLALRLTGALHADALEAALQEVARRHEVLRTTYATRDDAPALVTHPASQVALTRHPVTPERSGRDQVQADVEARARRPFALEHELPLRADLWRVGDAEHVLLLTLHHIAADGWSMGVLLKELGALYAAFVAGQPSPLPEPALQYADFAHWQNASMSGDALASHLAAYQARLQGAPALLELPTDRPRPPVRTSNGAIEPFDLTPALSQAVRALAQRERVTPFVVLLSGLSALYHRYTGQEDLVLGTTVAGRDASELEGLMGCFVNTLALRTRPVGRASARELLQQVREEFLAVADHQALPFEKLVEATTSERNLAHGPLFQVLLSVNNIPRSTPALADLGVEELPLDTRTSKFDLSWSVDDVDSSLTGSVTYNTGLFERDTVVRMVGHLRELLNGMAARPEAPLSTLPLLPPDEFARVVRDWNATRTEYPPARDVVQRFESHVDRTPDAPAVAFEGRHYTYRELDARASRLAHHLRGLGAGPESRVGLYLERSLDTLVGVLGILKAGAAYVPVDPSYPADRVRFMLEDAGARIAVTEAHLADPLQGSPSLAAVCLDRDADVLARQPSTRPSRLHGLEHLMYVLFTSGSTGKPKGVAVEHRTYGNYLEGILRRLDAPPASHFAIVSTFAADLGTTMVWGALTTGGCLHVLSHDRAADPSAFADYLKHHPIDVLKLVPSHFETLRSLRALPDLLPRARLVFAGEACPWELVAAIRQAAPELIIQNHYGPTETSVATLTYVPPPSPPEPRGPSLPLGRPLGNTRVYVLDARGQPVPAGVPGELYVGGAGVTRGYLGRPALTAERFLPDPFGDTPGGRLYRTGDLARLGPDGTVTFLGRIDHQVKIRGYRIETGEIEALIQAHAGVRDAVVLLREDTPGDKRLVAYLVLAGAGASAPDAVLTAVRTGLRAALPDYMVPGAFVVIPTLPLNPNGKLDRFALPAPGVERTPSAGPHVAPRDELEAHIAGVWAGVLGVSEVGIDDNFFELGGESFKAVRAVRGMGRDVSVMDLFRFPTVRRLAEHLSRGTARTQGLLHRLTKADAKPDGVTWVCVPFGGGSAISYLNLAERMAAKDALHAVELPGHDYARRDDALQPFDAVARQVAEEVLQRVTGPILLYGHCLGAAMAVAVARHLEEAGAPLLGIMVGGSFPMPRLPGALFDIISKVLPTDGLVSTRSIVDGLLVTGGASGGEDPAELEFLARNMRHDGREAEDFYTRAYRGETGPPLRTPLVCVVGERDRATEFHQEEFLEWGRFSRSISLEVIPHAGHFFQKHQAAELATLGQRQAARWRQGPTGAAVEPASGPEAPATGRTAAPGLGTFLTVTVGQLVSMVGTGLSTFALGVWAYQHTGAVSGFALMSTLGLLPGILALPIAGALADRWDRRRIMIACDALTLATAAVAAALSWSGALQMWHLYALAVVSAVTSAFRQPAYTAAVAQLAPKRYLGHANGFAQLGGATGVMLSQMLGGALMLALGLHRILLLDVATYAVALVTLLAVRFPSALFRKQEEPFLQEVTQGWRYLQKRRGLLALAVFFALGNCLASVANVLVTPLVLSFSSAARLGSVMAMNGAGMLLGSLVMSLWGGTRRRMDGMIGFIALFGVSAVGMGLRPALGFPMVGMLGIGVCTAFINAHWLSLVQVKVGLELQGRVLAANQMLARSLMPLGAFAAGRLVDGVFTPLLAEERVASALAPLLGEGPGRGIALLVVLTGVLSLLLTVLGFLYAPLRRVEDALPDAIPDPVILDKDALQQQADRQLSKAA</sequence>
<dbReference type="GO" id="GO:0043041">
    <property type="term" value="P:amino acid activation for nonribosomal peptide biosynthetic process"/>
    <property type="evidence" value="ECO:0007669"/>
    <property type="project" value="TreeGrafter"/>
</dbReference>
<gene>
    <name evidence="10" type="ORF">D7X96_29675</name>
</gene>
<dbReference type="PROSITE" id="PS00455">
    <property type="entry name" value="AMP_BINDING"/>
    <property type="match status" value="1"/>
</dbReference>
<dbReference type="Gene3D" id="3.30.300.30">
    <property type="match status" value="1"/>
</dbReference>
<dbReference type="GO" id="GO:0031177">
    <property type="term" value="F:phosphopantetheine binding"/>
    <property type="evidence" value="ECO:0007669"/>
    <property type="project" value="InterPro"/>
</dbReference>
<dbReference type="Proteomes" id="UP000282656">
    <property type="component" value="Unassembled WGS sequence"/>
</dbReference>